<organism evidence="2 3">
    <name type="scientific">Spiroplasma ixodetis</name>
    <dbReference type="NCBI Taxonomy" id="2141"/>
    <lineage>
        <taxon>Bacteria</taxon>
        <taxon>Bacillati</taxon>
        <taxon>Mycoplasmatota</taxon>
        <taxon>Mollicutes</taxon>
        <taxon>Entomoplasmatales</taxon>
        <taxon>Spiroplasmataceae</taxon>
        <taxon>Spiroplasma</taxon>
    </lineage>
</organism>
<dbReference type="Proteomes" id="UP001473424">
    <property type="component" value="Chromosome"/>
</dbReference>
<feature type="transmembrane region" description="Helical" evidence="1">
    <location>
        <begin position="44"/>
        <end position="61"/>
    </location>
</feature>
<dbReference type="EMBL" id="AP028955">
    <property type="protein sequence ID" value="BET37744.1"/>
    <property type="molecule type" value="Genomic_DNA"/>
</dbReference>
<keyword evidence="1" id="KW-0812">Transmembrane</keyword>
<reference evidence="3" key="1">
    <citation type="journal article" date="2024" name="FEMS Microbiol. Lett.">
        <title>Genomic insights into Spiroplasma endosymbionts that induce male-killing and protective phenotypes in the pea aphid.</title>
        <authorList>
            <person name="Arai H."/>
            <person name="Legeai F."/>
            <person name="Kageyama D."/>
            <person name="Sugio A."/>
            <person name="Simon J.C."/>
        </authorList>
    </citation>
    <scope>NUCLEOTIDE SEQUENCE [LARGE SCALE GENOMIC DNA]</scope>
    <source>
        <strain evidence="3">sAp269</strain>
    </source>
</reference>
<proteinExistence type="predicted"/>
<dbReference type="RefSeq" id="WP_353306547.1">
    <property type="nucleotide sequence ID" value="NZ_AP028955.1"/>
</dbReference>
<keyword evidence="1" id="KW-1133">Transmembrane helix</keyword>
<gene>
    <name evidence="2" type="ORF">SAP269_03330</name>
</gene>
<feature type="transmembrane region" description="Helical" evidence="1">
    <location>
        <begin position="68"/>
        <end position="87"/>
    </location>
</feature>
<evidence type="ECO:0000313" key="2">
    <source>
        <dbReference type="EMBL" id="BET37744.1"/>
    </source>
</evidence>
<sequence length="119" mass="13525">MKSLKLLTLPKILMLIGAVWIIVFSLLYAAGVITYSFYGWNENGTTLVVIGIIYILIPFSVKPGLWSRLWALFISFLSVIIVIGLFVGKDVDYKSTWTYINALPHIIMAFGSILWLIYY</sequence>
<feature type="transmembrane region" description="Helical" evidence="1">
    <location>
        <begin position="99"/>
        <end position="118"/>
    </location>
</feature>
<keyword evidence="1" id="KW-0472">Membrane</keyword>
<feature type="transmembrane region" description="Helical" evidence="1">
    <location>
        <begin position="12"/>
        <end position="38"/>
    </location>
</feature>
<evidence type="ECO:0000313" key="3">
    <source>
        <dbReference type="Proteomes" id="UP001473424"/>
    </source>
</evidence>
<evidence type="ECO:0000256" key="1">
    <source>
        <dbReference type="SAM" id="Phobius"/>
    </source>
</evidence>
<evidence type="ECO:0008006" key="4">
    <source>
        <dbReference type="Google" id="ProtNLM"/>
    </source>
</evidence>
<protein>
    <recommendedName>
        <fullName evidence="4">Transmembrane protein</fullName>
    </recommendedName>
</protein>
<accession>A0ABN7BS39</accession>
<name>A0ABN7BS39_9MOLU</name>
<keyword evidence="3" id="KW-1185">Reference proteome</keyword>